<dbReference type="Proteomes" id="UP000256661">
    <property type="component" value="Unassembled WGS sequence"/>
</dbReference>
<dbReference type="InterPro" id="IPR036890">
    <property type="entry name" value="HATPase_C_sf"/>
</dbReference>
<feature type="transmembrane region" description="Helical" evidence="10">
    <location>
        <begin position="52"/>
        <end position="80"/>
    </location>
</feature>
<evidence type="ECO:0000256" key="1">
    <source>
        <dbReference type="ARBA" id="ARBA00000085"/>
    </source>
</evidence>
<dbReference type="InterPro" id="IPR011712">
    <property type="entry name" value="Sig_transdc_His_kin_sub3_dim/P"/>
</dbReference>
<sequence>MTGRAAVRGAALWAVPAAPVVAGLPHGDTPAVCAQAAGLVALAAGLAAARRWPLAALLAVFSLPALSGNFAFALPVAGYLVGRRSPATRPVVWAYALICAGGAALNVARGTPVTTWFPLTVWLVLLGVLPWLAGRAWRQYTELLHAGWQRAEQLEREQRITAERERLRERSRIAHDMHDSLGHELALIALRAGALELAADLDGRHRAAAADLRASAATATARLQEIIGVLREESEPAPLEPAGHDVAALVDRAAASGMTVRLHHDPGPDPVVEGKGGTEMADHAVYRVVQEALTNAAKHAPGAEVTVRVRRGHRRTCVSVAHPRPPAGPPPATADGGGHGLTGLRERVRLSGGALRAGPTPDGGFEVAADLPHAPRPPGTPAAPSGHDRPTPAAPPDEGGDLRPGRETDPPPGPESESAQQWARRRRRFRRELLTAFAAPATLLAALSAVMVGHHLYITVNSVLPPDDYRRIAVGQHRAQIAPLLPDRRWPHDDPGANTDVPAGAACEHYRPDANVLGVGDVYRLCFAGERLVAKDVVRADAPR</sequence>
<name>A0A3D9T893_9ACTN</name>
<dbReference type="Gene3D" id="3.30.565.10">
    <property type="entry name" value="Histidine kinase-like ATPase, C-terminal domain"/>
    <property type="match status" value="1"/>
</dbReference>
<feature type="transmembrane region" description="Helical" evidence="10">
    <location>
        <begin position="115"/>
        <end position="133"/>
    </location>
</feature>
<dbReference type="CDD" id="cd16917">
    <property type="entry name" value="HATPase_UhpB-NarQ-NarX-like"/>
    <property type="match status" value="1"/>
</dbReference>
<dbReference type="SUPFAM" id="SSF55874">
    <property type="entry name" value="ATPase domain of HSP90 chaperone/DNA topoisomerase II/histidine kinase"/>
    <property type="match status" value="1"/>
</dbReference>
<dbReference type="Pfam" id="PF07730">
    <property type="entry name" value="HisKA_3"/>
    <property type="match status" value="1"/>
</dbReference>
<evidence type="ECO:0000313" key="14">
    <source>
        <dbReference type="Proteomes" id="UP000256661"/>
    </source>
</evidence>
<keyword evidence="3" id="KW-0597">Phosphoprotein</keyword>
<feature type="compositionally biased region" description="Basic and acidic residues" evidence="9">
    <location>
        <begin position="400"/>
        <end position="409"/>
    </location>
</feature>
<evidence type="ECO:0000256" key="5">
    <source>
        <dbReference type="ARBA" id="ARBA00022741"/>
    </source>
</evidence>
<evidence type="ECO:0000313" key="13">
    <source>
        <dbReference type="EMBL" id="REF00895.1"/>
    </source>
</evidence>
<dbReference type="PANTHER" id="PTHR24421">
    <property type="entry name" value="NITRATE/NITRITE SENSOR PROTEIN NARX-RELATED"/>
    <property type="match status" value="1"/>
</dbReference>
<evidence type="ECO:0000256" key="10">
    <source>
        <dbReference type="SAM" id="Phobius"/>
    </source>
</evidence>
<dbReference type="EC" id="2.7.13.3" evidence="2"/>
<keyword evidence="7" id="KW-0067">ATP-binding</keyword>
<dbReference type="GO" id="GO:0016020">
    <property type="term" value="C:membrane"/>
    <property type="evidence" value="ECO:0007669"/>
    <property type="project" value="InterPro"/>
</dbReference>
<gene>
    <name evidence="13" type="ORF">DFJ69_6490</name>
</gene>
<dbReference type="Gene3D" id="1.20.5.1930">
    <property type="match status" value="1"/>
</dbReference>
<evidence type="ECO:0000256" key="6">
    <source>
        <dbReference type="ARBA" id="ARBA00022777"/>
    </source>
</evidence>
<dbReference type="GO" id="GO:0046983">
    <property type="term" value="F:protein dimerization activity"/>
    <property type="evidence" value="ECO:0007669"/>
    <property type="project" value="InterPro"/>
</dbReference>
<evidence type="ECO:0000256" key="2">
    <source>
        <dbReference type="ARBA" id="ARBA00012438"/>
    </source>
</evidence>
<evidence type="ECO:0000256" key="4">
    <source>
        <dbReference type="ARBA" id="ARBA00022679"/>
    </source>
</evidence>
<comment type="caution">
    <text evidence="13">The sequence shown here is derived from an EMBL/GenBank/DDBJ whole genome shotgun (WGS) entry which is preliminary data.</text>
</comment>
<keyword evidence="5" id="KW-0547">Nucleotide-binding</keyword>
<evidence type="ECO:0000259" key="12">
    <source>
        <dbReference type="Pfam" id="PF07730"/>
    </source>
</evidence>
<evidence type="ECO:0000256" key="7">
    <source>
        <dbReference type="ARBA" id="ARBA00022840"/>
    </source>
</evidence>
<keyword evidence="8" id="KW-0902">Two-component regulatory system</keyword>
<feature type="compositionally biased region" description="Pro residues" evidence="9">
    <location>
        <begin position="323"/>
        <end position="332"/>
    </location>
</feature>
<dbReference type="GO" id="GO:0005524">
    <property type="term" value="F:ATP binding"/>
    <property type="evidence" value="ECO:0007669"/>
    <property type="project" value="UniProtKB-KW"/>
</dbReference>
<keyword evidence="6 13" id="KW-0418">Kinase</keyword>
<accession>A0A3D9T893</accession>
<feature type="transmembrane region" description="Helical" evidence="10">
    <location>
        <begin position="92"/>
        <end position="109"/>
    </location>
</feature>
<keyword evidence="10" id="KW-1133">Transmembrane helix</keyword>
<keyword evidence="4" id="KW-0808">Transferase</keyword>
<dbReference type="EMBL" id="QTTT01000001">
    <property type="protein sequence ID" value="REF00895.1"/>
    <property type="molecule type" value="Genomic_DNA"/>
</dbReference>
<organism evidence="13 14">
    <name type="scientific">Thermomonospora umbrina</name>
    <dbReference type="NCBI Taxonomy" id="111806"/>
    <lineage>
        <taxon>Bacteria</taxon>
        <taxon>Bacillati</taxon>
        <taxon>Actinomycetota</taxon>
        <taxon>Actinomycetes</taxon>
        <taxon>Streptosporangiales</taxon>
        <taxon>Thermomonosporaceae</taxon>
        <taxon>Thermomonospora</taxon>
    </lineage>
</organism>
<dbReference type="InterPro" id="IPR050482">
    <property type="entry name" value="Sensor_HK_TwoCompSys"/>
</dbReference>
<feature type="region of interest" description="Disordered" evidence="9">
    <location>
        <begin position="319"/>
        <end position="424"/>
    </location>
</feature>
<dbReference type="AlphaFoldDB" id="A0A3D9T893"/>
<dbReference type="GO" id="GO:0000155">
    <property type="term" value="F:phosphorelay sensor kinase activity"/>
    <property type="evidence" value="ECO:0007669"/>
    <property type="project" value="InterPro"/>
</dbReference>
<protein>
    <recommendedName>
        <fullName evidence="2">histidine kinase</fullName>
        <ecNumber evidence="2">2.7.13.3</ecNumber>
    </recommendedName>
</protein>
<evidence type="ECO:0000256" key="3">
    <source>
        <dbReference type="ARBA" id="ARBA00022553"/>
    </source>
</evidence>
<keyword evidence="10" id="KW-0472">Membrane</keyword>
<comment type="catalytic activity">
    <reaction evidence="1">
        <text>ATP + protein L-histidine = ADP + protein N-phospho-L-histidine.</text>
        <dbReference type="EC" id="2.7.13.3"/>
    </reaction>
</comment>
<dbReference type="Pfam" id="PF02518">
    <property type="entry name" value="HATPase_c"/>
    <property type="match status" value="1"/>
</dbReference>
<keyword evidence="10" id="KW-0812">Transmembrane</keyword>
<feature type="domain" description="Histidine kinase/HSP90-like ATPase" evidence="11">
    <location>
        <begin position="284"/>
        <end position="373"/>
    </location>
</feature>
<feature type="domain" description="Signal transduction histidine kinase subgroup 3 dimerisation and phosphoacceptor" evidence="12">
    <location>
        <begin position="169"/>
        <end position="233"/>
    </location>
</feature>
<evidence type="ECO:0000256" key="8">
    <source>
        <dbReference type="ARBA" id="ARBA00023012"/>
    </source>
</evidence>
<evidence type="ECO:0000256" key="9">
    <source>
        <dbReference type="SAM" id="MobiDB-lite"/>
    </source>
</evidence>
<reference evidence="13 14" key="1">
    <citation type="submission" date="2018-08" db="EMBL/GenBank/DDBJ databases">
        <title>Sequencing the genomes of 1000 actinobacteria strains.</title>
        <authorList>
            <person name="Klenk H.-P."/>
        </authorList>
    </citation>
    <scope>NUCLEOTIDE SEQUENCE [LARGE SCALE GENOMIC DNA]</scope>
    <source>
        <strain evidence="13 14">DSM 43927</strain>
    </source>
</reference>
<dbReference type="PANTHER" id="PTHR24421:SF10">
    <property type="entry name" value="NITRATE_NITRITE SENSOR PROTEIN NARQ"/>
    <property type="match status" value="1"/>
</dbReference>
<keyword evidence="14" id="KW-1185">Reference proteome</keyword>
<dbReference type="InterPro" id="IPR003594">
    <property type="entry name" value="HATPase_dom"/>
</dbReference>
<proteinExistence type="predicted"/>
<evidence type="ECO:0000259" key="11">
    <source>
        <dbReference type="Pfam" id="PF02518"/>
    </source>
</evidence>